<name>A0A6J1LEP8_DROHY</name>
<evidence type="ECO:0000313" key="3">
    <source>
        <dbReference type="Proteomes" id="UP000504633"/>
    </source>
</evidence>
<feature type="chain" id="PRO_5026741034" evidence="2">
    <location>
        <begin position="20"/>
        <end position="281"/>
    </location>
</feature>
<dbReference type="AlphaFoldDB" id="A0A6J1LEP8"/>
<dbReference type="OMA" id="DIRICYN"/>
<keyword evidence="3" id="KW-1185">Reference proteome</keyword>
<evidence type="ECO:0000256" key="2">
    <source>
        <dbReference type="SAM" id="SignalP"/>
    </source>
</evidence>
<dbReference type="RefSeq" id="XP_023162926.2">
    <property type="nucleotide sequence ID" value="XM_023307158.2"/>
</dbReference>
<dbReference type="Proteomes" id="UP000504633">
    <property type="component" value="Unplaced"/>
</dbReference>
<keyword evidence="2" id="KW-0732">Signal</keyword>
<gene>
    <name evidence="4" type="primary">LOC111594040</name>
</gene>
<feature type="signal peptide" evidence="2">
    <location>
        <begin position="1"/>
        <end position="19"/>
    </location>
</feature>
<protein>
    <submittedName>
        <fullName evidence="4">Glutamic acid-rich protein-like</fullName>
    </submittedName>
</protein>
<dbReference type="GeneID" id="111594040"/>
<organism evidence="3 4">
    <name type="scientific">Drosophila hydei</name>
    <name type="common">Fruit fly</name>
    <dbReference type="NCBI Taxonomy" id="7224"/>
    <lineage>
        <taxon>Eukaryota</taxon>
        <taxon>Metazoa</taxon>
        <taxon>Ecdysozoa</taxon>
        <taxon>Arthropoda</taxon>
        <taxon>Hexapoda</taxon>
        <taxon>Insecta</taxon>
        <taxon>Pterygota</taxon>
        <taxon>Neoptera</taxon>
        <taxon>Endopterygota</taxon>
        <taxon>Diptera</taxon>
        <taxon>Brachycera</taxon>
        <taxon>Muscomorpha</taxon>
        <taxon>Ephydroidea</taxon>
        <taxon>Drosophilidae</taxon>
        <taxon>Drosophila</taxon>
    </lineage>
</organism>
<dbReference type="KEGG" id="dhe:111594040"/>
<accession>A0A6J1LEP8</accession>
<evidence type="ECO:0000313" key="4">
    <source>
        <dbReference type="RefSeq" id="XP_023162926.2"/>
    </source>
</evidence>
<reference evidence="4" key="1">
    <citation type="submission" date="2025-08" db="UniProtKB">
        <authorList>
            <consortium name="RefSeq"/>
        </authorList>
    </citation>
    <scope>IDENTIFICATION</scope>
    <source>
        <strain evidence="4">15085-1641.00</strain>
        <tissue evidence="4">Whole body</tissue>
    </source>
</reference>
<evidence type="ECO:0000256" key="1">
    <source>
        <dbReference type="SAM" id="MobiDB-lite"/>
    </source>
</evidence>
<proteinExistence type="predicted"/>
<feature type="region of interest" description="Disordered" evidence="1">
    <location>
        <begin position="249"/>
        <end position="281"/>
    </location>
</feature>
<sequence length="281" mass="32265">MISLKVFMIFIAVSTVALAFKPPVIFDKISDYFSNDISNECRPCLFKVGIREKAKLRYLQKKATSRDKLIDELTRALNKNQITVRGTEGESLSDIRICYNQVSKAQSTPFHRIETSIPKESEDKYEQKSRQIVNELVKCQNDLNELSLQNVDMLSILQRNNESVAASVARRRQCESERLALTNEKSAYIEQLLSKTYDIFQKSVSLQAVQLPQENKNLEETSTEESLDEPYDETKNIYNELVEKNMRLLKVLENEPDDTAETDEDTDEDGDEAADKDNEDD</sequence>
<feature type="compositionally biased region" description="Acidic residues" evidence="1">
    <location>
        <begin position="254"/>
        <end position="281"/>
    </location>
</feature>